<reference evidence="7 8" key="1">
    <citation type="submission" date="2018-06" db="EMBL/GenBank/DDBJ databases">
        <authorList>
            <consortium name="Pathogen Informatics"/>
            <person name="Doyle S."/>
        </authorList>
    </citation>
    <scope>NUCLEOTIDE SEQUENCE [LARGE SCALE GENOMIC DNA]</scope>
    <source>
        <strain evidence="7 8">NCTC13093</strain>
    </source>
</reference>
<sequence length="471" mass="51272">MSLMLYDKKRIRLIIAIIIMLFVLLSVYAIFIVHTRSLTKEPQKTSDVQKSSMNMANPLLETLKRNSGVSSYYLKDDEKKDKDALESFEQKLLGSDLFLQNSSLSADPNETLESHKLQSNVLLDELDTNYKENLSQLNDSLSQNKIDTDINTYVYDSGVEDQSLHRSMSQDTQSLYDKRISAFNDAVKSSSRLNIGQSGGLAAVNDRAYAVYPVNAANTAVSAGSLSGGAVHQSTYPSSGPILSEDKNKAISTLDGYKVLEHNNYTLKHKVQTVSTPYLLRQGAVLPAILLTGINSSLPGQVSAQITRNVYDTPTGRYLLIPRGSKLIGQYNASPAMGAERVMLGFNRLVFPDGRALDLGAMPVSGNDGMAGLEADVNTHLMRLLTYSALLGTISASVSIAGGREYDDNGRVTGSSALSEALTQSLGAALSESIRQNMAIAPTLEVGSGYPFNLTLTSDIYFDNSYKDYNY</sequence>
<feature type="transmembrane region" description="Helical" evidence="6">
    <location>
        <begin position="12"/>
        <end position="33"/>
    </location>
</feature>
<evidence type="ECO:0000256" key="3">
    <source>
        <dbReference type="ARBA" id="ARBA00022692"/>
    </source>
</evidence>
<dbReference type="Pfam" id="PF03743">
    <property type="entry name" value="TrbI"/>
    <property type="match status" value="1"/>
</dbReference>
<gene>
    <name evidence="7" type="ORF">NCTC13093_01195</name>
</gene>
<dbReference type="Proteomes" id="UP000250086">
    <property type="component" value="Unassembled WGS sequence"/>
</dbReference>
<dbReference type="AlphaFoldDB" id="A0A2X0VK16"/>
<dbReference type="RefSeq" id="WP_113743947.1">
    <property type="nucleotide sequence ID" value="NZ_UAPV01000001.1"/>
</dbReference>
<protein>
    <submittedName>
        <fullName evidence="7">Type IV secretion system protein virB10</fullName>
    </submittedName>
</protein>
<keyword evidence="5 6" id="KW-0472">Membrane</keyword>
<evidence type="ECO:0000256" key="2">
    <source>
        <dbReference type="ARBA" id="ARBA00010265"/>
    </source>
</evidence>
<proteinExistence type="inferred from homology"/>
<comment type="similarity">
    <text evidence="2">Belongs to the TrbI/VirB10 family.</text>
</comment>
<dbReference type="InterPro" id="IPR042217">
    <property type="entry name" value="T4SS_VirB10/TrbI"/>
</dbReference>
<organism evidence="7 8">
    <name type="scientific">Anaerobiospirillum thomasii</name>
    <dbReference type="NCBI Taxonomy" id="179995"/>
    <lineage>
        <taxon>Bacteria</taxon>
        <taxon>Pseudomonadati</taxon>
        <taxon>Pseudomonadota</taxon>
        <taxon>Gammaproteobacteria</taxon>
        <taxon>Aeromonadales</taxon>
        <taxon>Succinivibrionaceae</taxon>
        <taxon>Anaerobiospirillum</taxon>
    </lineage>
</organism>
<dbReference type="CDD" id="cd16429">
    <property type="entry name" value="VirB10"/>
    <property type="match status" value="1"/>
</dbReference>
<evidence type="ECO:0000313" key="7">
    <source>
        <dbReference type="EMBL" id="SPT69808.1"/>
    </source>
</evidence>
<evidence type="ECO:0000313" key="8">
    <source>
        <dbReference type="Proteomes" id="UP000250086"/>
    </source>
</evidence>
<evidence type="ECO:0000256" key="4">
    <source>
        <dbReference type="ARBA" id="ARBA00022989"/>
    </source>
</evidence>
<evidence type="ECO:0000256" key="6">
    <source>
        <dbReference type="SAM" id="Phobius"/>
    </source>
</evidence>
<name>A0A2X0VK16_9GAMM</name>
<dbReference type="InterPro" id="IPR005498">
    <property type="entry name" value="T4SS_VirB10/TraB/TrbI"/>
</dbReference>
<evidence type="ECO:0000256" key="1">
    <source>
        <dbReference type="ARBA" id="ARBA00004167"/>
    </source>
</evidence>
<accession>A0A2X0VK16</accession>
<evidence type="ECO:0000256" key="5">
    <source>
        <dbReference type="ARBA" id="ARBA00023136"/>
    </source>
</evidence>
<keyword evidence="8" id="KW-1185">Reference proteome</keyword>
<dbReference type="EMBL" id="UAPV01000001">
    <property type="protein sequence ID" value="SPT69808.1"/>
    <property type="molecule type" value="Genomic_DNA"/>
</dbReference>
<dbReference type="Gene3D" id="2.40.128.260">
    <property type="entry name" value="Type IV secretion system, VirB10/TraB/TrbI"/>
    <property type="match status" value="1"/>
</dbReference>
<keyword evidence="3 6" id="KW-0812">Transmembrane</keyword>
<keyword evidence="4 6" id="KW-1133">Transmembrane helix</keyword>
<dbReference type="GO" id="GO:0016020">
    <property type="term" value="C:membrane"/>
    <property type="evidence" value="ECO:0007669"/>
    <property type="project" value="UniProtKB-SubCell"/>
</dbReference>
<comment type="subcellular location">
    <subcellularLocation>
        <location evidence="1">Membrane</location>
        <topology evidence="1">Single-pass membrane protein</topology>
    </subcellularLocation>
</comment>